<feature type="transmembrane region" description="Helical" evidence="1">
    <location>
        <begin position="124"/>
        <end position="144"/>
    </location>
</feature>
<feature type="transmembrane region" description="Helical" evidence="1">
    <location>
        <begin position="554"/>
        <end position="571"/>
    </location>
</feature>
<feature type="transmembrane region" description="Helical" evidence="1">
    <location>
        <begin position="644"/>
        <end position="664"/>
    </location>
</feature>
<dbReference type="Pfam" id="PF11028">
    <property type="entry name" value="TMEM260-like"/>
    <property type="match status" value="1"/>
</dbReference>
<feature type="transmembrane region" description="Helical" evidence="1">
    <location>
        <begin position="186"/>
        <end position="216"/>
    </location>
</feature>
<comment type="caution">
    <text evidence="2">The sequence shown here is derived from an EMBL/GenBank/DDBJ whole genome shotgun (WGS) entry which is preliminary data.</text>
</comment>
<feature type="transmembrane region" description="Helical" evidence="1">
    <location>
        <begin position="610"/>
        <end position="632"/>
    </location>
</feature>
<dbReference type="RefSeq" id="WP_194182097.1">
    <property type="nucleotide sequence ID" value="NZ_JADGIK010000002.1"/>
</dbReference>
<keyword evidence="1" id="KW-1133">Transmembrane helix</keyword>
<feature type="transmembrane region" description="Helical" evidence="1">
    <location>
        <begin position="12"/>
        <end position="28"/>
    </location>
</feature>
<dbReference type="EMBL" id="JADGIK010000002">
    <property type="protein sequence ID" value="MBF0596567.1"/>
    <property type="molecule type" value="Genomic_DNA"/>
</dbReference>
<keyword evidence="1" id="KW-0472">Membrane</keyword>
<name>A0A8J7G4L9_9FLAO</name>
<dbReference type="InterPro" id="IPR021280">
    <property type="entry name" value="TMEM260-like"/>
</dbReference>
<dbReference type="SUPFAM" id="SSF48452">
    <property type="entry name" value="TPR-like"/>
    <property type="match status" value="1"/>
</dbReference>
<evidence type="ECO:0000256" key="1">
    <source>
        <dbReference type="SAM" id="Phobius"/>
    </source>
</evidence>
<dbReference type="Proteomes" id="UP000608754">
    <property type="component" value="Unassembled WGS sequence"/>
</dbReference>
<accession>A0A8J7G4L9</accession>
<dbReference type="PANTHER" id="PTHR16214:SF3">
    <property type="entry name" value="TRANSMEMBRANE PROTEIN 260"/>
    <property type="match status" value="1"/>
</dbReference>
<feature type="transmembrane region" description="Helical" evidence="1">
    <location>
        <begin position="296"/>
        <end position="318"/>
    </location>
</feature>
<reference evidence="2" key="1">
    <citation type="submission" date="2020-10" db="EMBL/GenBank/DDBJ databases">
        <authorList>
            <person name="Lu T."/>
            <person name="Wang Q."/>
            <person name="Han X."/>
        </authorList>
    </citation>
    <scope>NUCLEOTIDE SEQUENCE</scope>
    <source>
        <strain evidence="2">WQ 117</strain>
    </source>
</reference>
<dbReference type="InterPro" id="IPR011990">
    <property type="entry name" value="TPR-like_helical_dom_sf"/>
</dbReference>
<dbReference type="InterPro" id="IPR052724">
    <property type="entry name" value="GT117_domain-containing"/>
</dbReference>
<proteinExistence type="predicted"/>
<sequence>MDSKFKKWNNCLGLAMFAVSALVYLLTMERHLSLWDCGEYIVSSAKLGITHAPGAALFQLFGAVWAGLSFGDGGKYAILINSTSALFSAGTIMLLFWTITYFARKMFINQKDINLSVDDVKLNATQKLVVLGSGLIGSSIFMFSDTFWYSASEGEVYAMASFFTAVIVWLITKWDPVADTARGNKWLVIISLFIGLSIGVHLMAILAVPLVCYVYYARKYKFSIKSFITANIITVAILAFTFKIIFPLTMTFFGKTEVYVVNNFGMPFHSGSIIASVLLLALLYGIFNLSKKYGSALINTIAWCITFMLVGFSCWLVIPIRANANPHMNLNDPDTALGALDYFNREQYGSWPVMYGAVYTAHIAEDGIQKDANGNYERNITGADYIKDNKIGKYVKVSDRIEYVYNDKYMKIFPKMFNPDPNVMENYAAVYGFPEFSLNAAYYNDEGAQQAFSELMKLKEAKKIKIADLKKYNEILDIESPTFVQQVNYFLDYQVGYMFLRYFMWNFSGRQNDLEGNFEVTKGNWISGIPFIDNPRLGDQSLLPSEYHNAGTNVYFMLPLILGLIGMFFQLNRNFVNWWSILSLFFLTSIGIIIYTSVKPFEPRERDYALVSSFFAFSIWCGLGVQGIYFLLKKVTKKELSQGLTGGIIAILAGIPLLMGFQNWDDHDRSQRTLAYSLAYNYINPLDKNAILFVYGDNDTYPLWGLQETEDFRTDVKIANLTLASSPWNLEQLLRRTYNAPGIPTNLKTSDFQSGTNDNIFMVSGSIKNIFDQLNSFTKEGANGEKISLSQLNQMSPEQASQFLTDPELDVNQILSVYKGLAPLESFVTNDTMTAKQAIDFILDNKSETKKALADYFGYKIGPVNFLPVSTIKIPVNKANAVKYGIVAKEDAHKMVDEITINIKKSTLYKGDLMMLSMLANYNWDRPIYFSGGGVSDPSNTFYLNDYLMNTGLTYKLVPIYNEFGKGGVIGGSNINELSRIFFSYKSPGFNKENVSYSLTERNYSSSFRNVAVRLADDLLAAGKKQEAIKVLDKIMEEIPAWPRYDIGYGVSRIAGLYLKAGEEKKAKELFQYVRKNANDKIKFFDTLPTSFRNTVSSDISGAKSDVMMALFNEVSAISEKGEKEKALARFEKDYAPFKASFVALYKEVIADGKVEPHEESRLMNQLNFLNDLIGVAAEVDTIYAKKQQDLLYQIVGQ</sequence>
<keyword evidence="3" id="KW-1185">Reference proteome</keyword>
<evidence type="ECO:0000313" key="3">
    <source>
        <dbReference type="Proteomes" id="UP000608754"/>
    </source>
</evidence>
<dbReference type="PANTHER" id="PTHR16214">
    <property type="entry name" value="TRANSMEMBRANE PROTEIN 260"/>
    <property type="match status" value="1"/>
</dbReference>
<feature type="transmembrane region" description="Helical" evidence="1">
    <location>
        <begin position="48"/>
        <end position="71"/>
    </location>
</feature>
<protein>
    <submittedName>
        <fullName evidence="2">DUF2723 domain-containing protein</fullName>
    </submittedName>
</protein>
<feature type="transmembrane region" description="Helical" evidence="1">
    <location>
        <begin position="268"/>
        <end position="289"/>
    </location>
</feature>
<organism evidence="2 3">
    <name type="scientific">Faecalibacter rhinopitheci</name>
    <dbReference type="NCBI Taxonomy" id="2779678"/>
    <lineage>
        <taxon>Bacteria</taxon>
        <taxon>Pseudomonadati</taxon>
        <taxon>Bacteroidota</taxon>
        <taxon>Flavobacteriia</taxon>
        <taxon>Flavobacteriales</taxon>
        <taxon>Weeksellaceae</taxon>
        <taxon>Faecalibacter</taxon>
    </lineage>
</organism>
<dbReference type="AlphaFoldDB" id="A0A8J7G4L9"/>
<keyword evidence="1" id="KW-0812">Transmembrane</keyword>
<feature type="transmembrane region" description="Helical" evidence="1">
    <location>
        <begin position="578"/>
        <end position="598"/>
    </location>
</feature>
<evidence type="ECO:0000313" key="2">
    <source>
        <dbReference type="EMBL" id="MBF0596567.1"/>
    </source>
</evidence>
<feature type="transmembrane region" description="Helical" evidence="1">
    <location>
        <begin position="83"/>
        <end position="104"/>
    </location>
</feature>
<feature type="transmembrane region" description="Helical" evidence="1">
    <location>
        <begin position="228"/>
        <end position="248"/>
    </location>
</feature>
<feature type="transmembrane region" description="Helical" evidence="1">
    <location>
        <begin position="156"/>
        <end position="174"/>
    </location>
</feature>
<gene>
    <name evidence="2" type="ORF">IM532_03700</name>
</gene>